<comment type="caution">
    <text evidence="1">The sequence shown here is derived from an EMBL/GenBank/DDBJ whole genome shotgun (WGS) entry which is preliminary data.</text>
</comment>
<accession>A0A624UC82</accession>
<evidence type="ECO:0000313" key="1">
    <source>
        <dbReference type="EMBL" id="ECZ7112062.1"/>
    </source>
</evidence>
<dbReference type="AlphaFoldDB" id="A0A624UC82"/>
<feature type="non-terminal residue" evidence="1">
    <location>
        <position position="1"/>
    </location>
</feature>
<organism evidence="1">
    <name type="scientific">Salmonella enterica</name>
    <name type="common">Salmonella choleraesuis</name>
    <dbReference type="NCBI Taxonomy" id="28901"/>
    <lineage>
        <taxon>Bacteria</taxon>
        <taxon>Pseudomonadati</taxon>
        <taxon>Pseudomonadota</taxon>
        <taxon>Gammaproteobacteria</taxon>
        <taxon>Enterobacterales</taxon>
        <taxon>Enterobacteriaceae</taxon>
        <taxon>Salmonella</taxon>
    </lineage>
</organism>
<sequence>ELNSRAAELIINKLIEYPCNI</sequence>
<protein>
    <submittedName>
        <fullName evidence="1">Virulence protein</fullName>
    </submittedName>
</protein>
<gene>
    <name evidence="1" type="ORF">F8326_20985</name>
</gene>
<proteinExistence type="predicted"/>
<name>A0A624UC82_SALER</name>
<reference evidence="1" key="1">
    <citation type="submission" date="2019-10" db="EMBL/GenBank/DDBJ databases">
        <authorList>
            <consortium name="PulseNet: The National Subtyping Network for Foodborne Disease Surveillance"/>
            <person name="Tarr C.L."/>
            <person name="Trees E."/>
            <person name="Katz L.S."/>
            <person name="Carleton-Romer H.A."/>
            <person name="Stroika S."/>
            <person name="Kucerova Z."/>
            <person name="Roache K.F."/>
            <person name="Sabol A.L."/>
            <person name="Besser J."/>
            <person name="Gerner-Smidt P."/>
        </authorList>
    </citation>
    <scope>NUCLEOTIDE SEQUENCE</scope>
    <source>
        <strain evidence="1">PNUSAS104021</strain>
    </source>
</reference>
<dbReference type="EMBL" id="AALHOE010000117">
    <property type="protein sequence ID" value="ECZ7112062.1"/>
    <property type="molecule type" value="Genomic_DNA"/>
</dbReference>